<evidence type="ECO:0000313" key="10">
    <source>
        <dbReference type="Proteomes" id="UP000283530"/>
    </source>
</evidence>
<dbReference type="Gene3D" id="2.20.25.80">
    <property type="entry name" value="WRKY domain"/>
    <property type="match status" value="1"/>
</dbReference>
<dbReference type="InterPro" id="IPR003657">
    <property type="entry name" value="WRKY_dom"/>
</dbReference>
<feature type="domain" description="WRKY" evidence="8">
    <location>
        <begin position="139"/>
        <end position="205"/>
    </location>
</feature>
<evidence type="ECO:0000256" key="1">
    <source>
        <dbReference type="ARBA" id="ARBA00004123"/>
    </source>
</evidence>
<dbReference type="InterPro" id="IPR036576">
    <property type="entry name" value="WRKY_dom_sf"/>
</dbReference>
<reference evidence="9 10" key="1">
    <citation type="journal article" date="2019" name="Nat. Plants">
        <title>Stout camphor tree genome fills gaps in understanding of flowering plant genome evolution.</title>
        <authorList>
            <person name="Chaw S.M."/>
            <person name="Liu Y.C."/>
            <person name="Wu Y.W."/>
            <person name="Wang H.Y."/>
            <person name="Lin C.I."/>
            <person name="Wu C.S."/>
            <person name="Ke H.M."/>
            <person name="Chang L.Y."/>
            <person name="Hsu C.Y."/>
            <person name="Yang H.T."/>
            <person name="Sudianto E."/>
            <person name="Hsu M.H."/>
            <person name="Wu K.P."/>
            <person name="Wang L.N."/>
            <person name="Leebens-Mack J.H."/>
            <person name="Tsai I.J."/>
        </authorList>
    </citation>
    <scope>NUCLEOTIDE SEQUENCE [LARGE SCALE GENOMIC DNA]</scope>
    <source>
        <strain evidence="10">cv. Chaw 1501</strain>
        <tissue evidence="9">Young leaves</tissue>
    </source>
</reference>
<evidence type="ECO:0000313" key="9">
    <source>
        <dbReference type="EMBL" id="RWR80315.1"/>
    </source>
</evidence>
<dbReference type="SUPFAM" id="SSF118290">
    <property type="entry name" value="WRKY DNA-binding domain"/>
    <property type="match status" value="1"/>
</dbReference>
<evidence type="ECO:0000256" key="7">
    <source>
        <dbReference type="SAM" id="MobiDB-lite"/>
    </source>
</evidence>
<feature type="compositionally biased region" description="Low complexity" evidence="7">
    <location>
        <begin position="227"/>
        <end position="241"/>
    </location>
</feature>
<evidence type="ECO:0000259" key="8">
    <source>
        <dbReference type="PROSITE" id="PS50811"/>
    </source>
</evidence>
<dbReference type="PROSITE" id="PS50811">
    <property type="entry name" value="WRKY"/>
    <property type="match status" value="1"/>
</dbReference>
<dbReference type="GO" id="GO:0000976">
    <property type="term" value="F:transcription cis-regulatory region binding"/>
    <property type="evidence" value="ECO:0007669"/>
    <property type="project" value="TreeGrafter"/>
</dbReference>
<evidence type="ECO:0000256" key="6">
    <source>
        <dbReference type="ARBA" id="ARBA00060761"/>
    </source>
</evidence>
<feature type="region of interest" description="Disordered" evidence="7">
    <location>
        <begin position="100"/>
        <end position="134"/>
    </location>
</feature>
<dbReference type="AlphaFoldDB" id="A0A3S3MHZ0"/>
<keyword evidence="3" id="KW-0238">DNA-binding</keyword>
<keyword evidence="4" id="KW-0804">Transcription</keyword>
<dbReference type="FunFam" id="2.20.25.80:FF:000007">
    <property type="entry name" value="WRKY transcription factor 22"/>
    <property type="match status" value="1"/>
</dbReference>
<proteinExistence type="inferred from homology"/>
<dbReference type="EMBL" id="QPKB01000003">
    <property type="protein sequence ID" value="RWR80315.1"/>
    <property type="molecule type" value="Genomic_DNA"/>
</dbReference>
<dbReference type="OrthoDB" id="662136at2759"/>
<sequence length="318" mass="35523">MADWDLEAVVRGCRSSNLSSSPPTTTTTGAGTEIDPLAFFTQTLLQEEEDDHLSYIPDHIATQTCMQELEELCRPFYHKTPQPISPKTHSIISNSPISAFNEQQQQQQQKKTAHSSSNTQISRSKRRKNQQKRVVCEVPAEGLSSDMWAWRKYGQKPIKGSPYPRGYYRCSSSKGCLARKQVERSRADPTMFIITYTAEHNHPLPTHRNSLAGSTRNKCSTDQSIKPSTSSGLSPTTPLTSSMEEDILGHKQEEEAGEVKLEQDRDHEMSTQMSDDMFFDLEELRESTSTSGSFDDCLSDHFSPWASSFASSAASVGL</sequence>
<gene>
    <name evidence="9" type="ORF">CKAN_00894900</name>
</gene>
<dbReference type="PANTHER" id="PTHR32096:SF61">
    <property type="entry name" value="WRKY TRANSCRIPTION FACTOR 22"/>
    <property type="match status" value="1"/>
</dbReference>
<accession>A0A3S3MHZ0</accession>
<comment type="subcellular location">
    <subcellularLocation>
        <location evidence="1">Nucleus</location>
    </subcellularLocation>
</comment>
<evidence type="ECO:0000256" key="2">
    <source>
        <dbReference type="ARBA" id="ARBA00023015"/>
    </source>
</evidence>
<comment type="caution">
    <text evidence="9">The sequence shown here is derived from an EMBL/GenBank/DDBJ whole genome shotgun (WGS) entry which is preliminary data.</text>
</comment>
<feature type="region of interest" description="Disordered" evidence="7">
    <location>
        <begin position="14"/>
        <end position="33"/>
    </location>
</feature>
<protein>
    <submittedName>
        <fullName evidence="9">WRKY transcription factor 22</fullName>
    </submittedName>
</protein>
<dbReference type="GO" id="GO:0005634">
    <property type="term" value="C:nucleus"/>
    <property type="evidence" value="ECO:0007669"/>
    <property type="project" value="UniProtKB-SubCell"/>
</dbReference>
<dbReference type="Pfam" id="PF03106">
    <property type="entry name" value="WRKY"/>
    <property type="match status" value="1"/>
</dbReference>
<comment type="similarity">
    <text evidence="6">Belongs to the WRKY group II-e family.</text>
</comment>
<name>A0A3S3MHZ0_9MAGN</name>
<dbReference type="SMART" id="SM00774">
    <property type="entry name" value="WRKY"/>
    <property type="match status" value="1"/>
</dbReference>
<dbReference type="Proteomes" id="UP000283530">
    <property type="component" value="Unassembled WGS sequence"/>
</dbReference>
<feature type="region of interest" description="Disordered" evidence="7">
    <location>
        <begin position="203"/>
        <end position="241"/>
    </location>
</feature>
<dbReference type="InterPro" id="IPR044810">
    <property type="entry name" value="WRKY_plant"/>
</dbReference>
<dbReference type="GO" id="GO:0003700">
    <property type="term" value="F:DNA-binding transcription factor activity"/>
    <property type="evidence" value="ECO:0007669"/>
    <property type="project" value="InterPro"/>
</dbReference>
<feature type="compositionally biased region" description="Low complexity" evidence="7">
    <location>
        <begin position="15"/>
        <end position="28"/>
    </location>
</feature>
<keyword evidence="10" id="KW-1185">Reference proteome</keyword>
<dbReference type="PANTHER" id="PTHR32096">
    <property type="entry name" value="WRKY TRANSCRIPTION FACTOR 30-RELATED-RELATED"/>
    <property type="match status" value="1"/>
</dbReference>
<evidence type="ECO:0000256" key="4">
    <source>
        <dbReference type="ARBA" id="ARBA00023163"/>
    </source>
</evidence>
<keyword evidence="5" id="KW-0539">Nucleus</keyword>
<feature type="compositionally biased region" description="Polar residues" evidence="7">
    <location>
        <begin position="207"/>
        <end position="226"/>
    </location>
</feature>
<keyword evidence="2" id="KW-0805">Transcription regulation</keyword>
<dbReference type="STRING" id="337451.A0A3S3MHZ0"/>
<evidence type="ECO:0000256" key="5">
    <source>
        <dbReference type="ARBA" id="ARBA00023242"/>
    </source>
</evidence>
<organism evidence="9 10">
    <name type="scientific">Cinnamomum micranthum f. kanehirae</name>
    <dbReference type="NCBI Taxonomy" id="337451"/>
    <lineage>
        <taxon>Eukaryota</taxon>
        <taxon>Viridiplantae</taxon>
        <taxon>Streptophyta</taxon>
        <taxon>Embryophyta</taxon>
        <taxon>Tracheophyta</taxon>
        <taxon>Spermatophyta</taxon>
        <taxon>Magnoliopsida</taxon>
        <taxon>Magnoliidae</taxon>
        <taxon>Laurales</taxon>
        <taxon>Lauraceae</taxon>
        <taxon>Cinnamomum</taxon>
    </lineage>
</organism>
<evidence type="ECO:0000256" key="3">
    <source>
        <dbReference type="ARBA" id="ARBA00023125"/>
    </source>
</evidence>